<reference evidence="1 2" key="2">
    <citation type="journal article" date="2017" name="Nature">
        <title>The Apostasia genome and the evolution of orchids.</title>
        <authorList>
            <person name="Zhang G.Q."/>
            <person name="Liu K.W."/>
            <person name="Li Z."/>
            <person name="Lohaus R."/>
            <person name="Hsiao Y.Y."/>
            <person name="Niu S.C."/>
            <person name="Wang J.Y."/>
            <person name="Lin Y.C."/>
            <person name="Xu Q."/>
            <person name="Chen L.J."/>
            <person name="Yoshida K."/>
            <person name="Fujiwara S."/>
            <person name="Wang Z.W."/>
            <person name="Zhang Y.Q."/>
            <person name="Mitsuda N."/>
            <person name="Wang M."/>
            <person name="Liu G.H."/>
            <person name="Pecoraro L."/>
            <person name="Huang H.X."/>
            <person name="Xiao X.J."/>
            <person name="Lin M."/>
            <person name="Wu X.Y."/>
            <person name="Wu W.L."/>
            <person name="Chen Y.Y."/>
            <person name="Chang S.B."/>
            <person name="Sakamoto S."/>
            <person name="Ohme-Takagi M."/>
            <person name="Yagi M."/>
            <person name="Zeng S.J."/>
            <person name="Shen C.Y."/>
            <person name="Yeh C.M."/>
            <person name="Luo Y.B."/>
            <person name="Tsai W.C."/>
            <person name="Van de Peer Y."/>
            <person name="Liu Z.J."/>
        </authorList>
    </citation>
    <scope>NUCLEOTIDE SEQUENCE [LARGE SCALE GENOMIC DNA]</scope>
    <source>
        <tissue evidence="1">The whole plant</tissue>
    </source>
</reference>
<accession>A0A2I0X3W3</accession>
<evidence type="ECO:0000313" key="1">
    <source>
        <dbReference type="EMBL" id="PKU82608.1"/>
    </source>
</evidence>
<sequence>MDGQGEGFDTLSHGLDSKLKKAANTFAFTDEIKDDDYKVPTKRSRIRLYVYCVGLSFAFNA</sequence>
<name>A0A2I0X3W3_9ASPA</name>
<gene>
    <name evidence="1" type="ORF">MA16_Dca019283</name>
</gene>
<evidence type="ECO:0000313" key="2">
    <source>
        <dbReference type="Proteomes" id="UP000233837"/>
    </source>
</evidence>
<keyword evidence="2" id="KW-1185">Reference proteome</keyword>
<proteinExistence type="predicted"/>
<dbReference type="EMBL" id="KZ502181">
    <property type="protein sequence ID" value="PKU82608.1"/>
    <property type="molecule type" value="Genomic_DNA"/>
</dbReference>
<protein>
    <submittedName>
        <fullName evidence="1">Uncharacterized protein</fullName>
    </submittedName>
</protein>
<organism evidence="1 2">
    <name type="scientific">Dendrobium catenatum</name>
    <dbReference type="NCBI Taxonomy" id="906689"/>
    <lineage>
        <taxon>Eukaryota</taxon>
        <taxon>Viridiplantae</taxon>
        <taxon>Streptophyta</taxon>
        <taxon>Embryophyta</taxon>
        <taxon>Tracheophyta</taxon>
        <taxon>Spermatophyta</taxon>
        <taxon>Magnoliopsida</taxon>
        <taxon>Liliopsida</taxon>
        <taxon>Asparagales</taxon>
        <taxon>Orchidaceae</taxon>
        <taxon>Epidendroideae</taxon>
        <taxon>Malaxideae</taxon>
        <taxon>Dendrobiinae</taxon>
        <taxon>Dendrobium</taxon>
    </lineage>
</organism>
<dbReference type="AlphaFoldDB" id="A0A2I0X3W3"/>
<dbReference type="Proteomes" id="UP000233837">
    <property type="component" value="Unassembled WGS sequence"/>
</dbReference>
<reference evidence="1 2" key="1">
    <citation type="journal article" date="2016" name="Sci. Rep.">
        <title>The Dendrobium catenatum Lindl. genome sequence provides insights into polysaccharide synthase, floral development and adaptive evolution.</title>
        <authorList>
            <person name="Zhang G.Q."/>
            <person name="Xu Q."/>
            <person name="Bian C."/>
            <person name="Tsai W.C."/>
            <person name="Yeh C.M."/>
            <person name="Liu K.W."/>
            <person name="Yoshida K."/>
            <person name="Zhang L.S."/>
            <person name="Chang S.B."/>
            <person name="Chen F."/>
            <person name="Shi Y."/>
            <person name="Su Y.Y."/>
            <person name="Zhang Y.Q."/>
            <person name="Chen L.J."/>
            <person name="Yin Y."/>
            <person name="Lin M."/>
            <person name="Huang H."/>
            <person name="Deng H."/>
            <person name="Wang Z.W."/>
            <person name="Zhu S.L."/>
            <person name="Zhao X."/>
            <person name="Deng C."/>
            <person name="Niu S.C."/>
            <person name="Huang J."/>
            <person name="Wang M."/>
            <person name="Liu G.H."/>
            <person name="Yang H.J."/>
            <person name="Xiao X.J."/>
            <person name="Hsiao Y.Y."/>
            <person name="Wu W.L."/>
            <person name="Chen Y.Y."/>
            <person name="Mitsuda N."/>
            <person name="Ohme-Takagi M."/>
            <person name="Luo Y.B."/>
            <person name="Van de Peer Y."/>
            <person name="Liu Z.J."/>
        </authorList>
    </citation>
    <scope>NUCLEOTIDE SEQUENCE [LARGE SCALE GENOMIC DNA]</scope>
    <source>
        <tissue evidence="1">The whole plant</tissue>
    </source>
</reference>